<keyword evidence="6" id="KW-1185">Reference proteome</keyword>
<accession>A0A975PMG1</accession>
<keyword evidence="3" id="KW-0472">Membrane</keyword>
<evidence type="ECO:0000256" key="3">
    <source>
        <dbReference type="SAM" id="Phobius"/>
    </source>
</evidence>
<dbReference type="GO" id="GO:0006465">
    <property type="term" value="P:signal peptide processing"/>
    <property type="evidence" value="ECO:0007669"/>
    <property type="project" value="TreeGrafter"/>
</dbReference>
<protein>
    <submittedName>
        <fullName evidence="5">Prepilin peptidase</fullName>
    </submittedName>
</protein>
<comment type="similarity">
    <text evidence="1 2">Belongs to the peptidase A24 family.</text>
</comment>
<feature type="transmembrane region" description="Helical" evidence="3">
    <location>
        <begin position="127"/>
        <end position="145"/>
    </location>
</feature>
<dbReference type="PANTHER" id="PTHR30487">
    <property type="entry name" value="TYPE 4 PREPILIN-LIKE PROTEINS LEADER PEPTIDE-PROCESSING ENZYME"/>
    <property type="match status" value="1"/>
</dbReference>
<feature type="transmembrane region" description="Helical" evidence="3">
    <location>
        <begin position="97"/>
        <end position="121"/>
    </location>
</feature>
<feature type="transmembrane region" description="Helical" evidence="3">
    <location>
        <begin position="54"/>
        <end position="76"/>
    </location>
</feature>
<dbReference type="KEGG" id="sual:KDD17_01525"/>
<evidence type="ECO:0000256" key="1">
    <source>
        <dbReference type="ARBA" id="ARBA00005801"/>
    </source>
</evidence>
<dbReference type="PANTHER" id="PTHR30487:SF0">
    <property type="entry name" value="PREPILIN LEADER PEPTIDASE_N-METHYLTRANSFERASE-RELATED"/>
    <property type="match status" value="1"/>
</dbReference>
<keyword evidence="3" id="KW-0812">Transmembrane</keyword>
<reference evidence="5" key="1">
    <citation type="submission" date="2021-04" db="EMBL/GenBank/DDBJ databases">
        <title>Complete genome sequence for Sulfitobacter sp. strain JK7-1.</title>
        <authorList>
            <person name="Park S.-J."/>
        </authorList>
    </citation>
    <scope>NUCLEOTIDE SEQUENCE</scope>
    <source>
        <strain evidence="5">JK7-1</strain>
    </source>
</reference>
<sequence length="150" mass="15766">MQAILWGVLTGLLAGGLGWLAWIDLRTHRLPDRLTLPLIALGLCGAALEGWDRVVAGAIGGVAAYALLALVGHLHFNRTGREGLGLGDAKLFAAAGTWLGWAALPMVMLIAAGTALVFALLTRRGGTQIAFGPWIALGFMIVWLIQTAPF</sequence>
<keyword evidence="3" id="KW-1133">Transmembrane helix</keyword>
<proteinExistence type="inferred from homology"/>
<dbReference type="Proteomes" id="UP000683291">
    <property type="component" value="Chromosome 1"/>
</dbReference>
<dbReference type="GO" id="GO:0005886">
    <property type="term" value="C:plasma membrane"/>
    <property type="evidence" value="ECO:0007669"/>
    <property type="project" value="TreeGrafter"/>
</dbReference>
<dbReference type="InterPro" id="IPR000045">
    <property type="entry name" value="Prepilin_IV_endopep_pep"/>
</dbReference>
<gene>
    <name evidence="5" type="ORF">KDD17_01525</name>
</gene>
<dbReference type="AlphaFoldDB" id="A0A975PMG1"/>
<feature type="transmembrane region" description="Helical" evidence="3">
    <location>
        <begin position="6"/>
        <end position="23"/>
    </location>
</feature>
<dbReference type="PRINTS" id="PR00864">
    <property type="entry name" value="PREPILNPTASE"/>
</dbReference>
<evidence type="ECO:0000259" key="4">
    <source>
        <dbReference type="Pfam" id="PF01478"/>
    </source>
</evidence>
<dbReference type="GO" id="GO:0004190">
    <property type="term" value="F:aspartic-type endopeptidase activity"/>
    <property type="evidence" value="ECO:0007669"/>
    <property type="project" value="InterPro"/>
</dbReference>
<dbReference type="Gene3D" id="1.20.120.1220">
    <property type="match status" value="1"/>
</dbReference>
<dbReference type="InterPro" id="IPR014032">
    <property type="entry name" value="Peptidase_A24A_bac"/>
</dbReference>
<feature type="domain" description="Prepilin type IV endopeptidase peptidase" evidence="4">
    <location>
        <begin position="13"/>
        <end position="120"/>
    </location>
</feature>
<evidence type="ECO:0000313" key="6">
    <source>
        <dbReference type="Proteomes" id="UP000683291"/>
    </source>
</evidence>
<name>A0A975PMG1_9RHOB</name>
<dbReference type="RefSeq" id="WP_212704969.1">
    <property type="nucleotide sequence ID" value="NZ_CP073581.1"/>
</dbReference>
<dbReference type="Pfam" id="PF01478">
    <property type="entry name" value="Peptidase_A24"/>
    <property type="match status" value="1"/>
</dbReference>
<evidence type="ECO:0000256" key="2">
    <source>
        <dbReference type="RuleBase" id="RU003793"/>
    </source>
</evidence>
<dbReference type="EMBL" id="CP073581">
    <property type="protein sequence ID" value="QUJ76772.1"/>
    <property type="molecule type" value="Genomic_DNA"/>
</dbReference>
<dbReference type="InterPro" id="IPR050882">
    <property type="entry name" value="Prepilin_peptidase/N-MTase"/>
</dbReference>
<organism evidence="5 6">
    <name type="scientific">Sulfitobacter albidus</name>
    <dbReference type="NCBI Taxonomy" id="2829501"/>
    <lineage>
        <taxon>Bacteria</taxon>
        <taxon>Pseudomonadati</taxon>
        <taxon>Pseudomonadota</taxon>
        <taxon>Alphaproteobacteria</taxon>
        <taxon>Rhodobacterales</taxon>
        <taxon>Roseobacteraceae</taxon>
        <taxon>Sulfitobacter</taxon>
    </lineage>
</organism>
<evidence type="ECO:0000313" key="5">
    <source>
        <dbReference type="EMBL" id="QUJ76772.1"/>
    </source>
</evidence>